<feature type="transmembrane region" description="Helical" evidence="1">
    <location>
        <begin position="72"/>
        <end position="96"/>
    </location>
</feature>
<proteinExistence type="predicted"/>
<evidence type="ECO:0000256" key="1">
    <source>
        <dbReference type="SAM" id="Phobius"/>
    </source>
</evidence>
<reference evidence="2 3" key="1">
    <citation type="journal article" date="2020" name="New Microbes New Infect">
        <title>Sellimonas caecigallum sp. nov., description and genome sequence of a new member of the Sellimonas genus isolated from the cecum of feral chicken.</title>
        <authorList>
            <person name="Wongkuna S."/>
            <person name="Ghimire S."/>
            <person name="Antony L."/>
            <person name="Chankhamhaengdecha S."/>
            <person name="Janvilisri T."/>
            <person name="Scaria J."/>
        </authorList>
    </citation>
    <scope>NUCLEOTIDE SEQUENCE [LARGE SCALE GENOMIC DNA]</scope>
    <source>
        <strain evidence="2 3">SW451</strain>
    </source>
</reference>
<dbReference type="RefSeq" id="WP_087200077.1">
    <property type="nucleotide sequence ID" value="NZ_CP173660.1"/>
</dbReference>
<organism evidence="2 3">
    <name type="scientific">Sellimonas caecigallum</name>
    <dbReference type="NCBI Taxonomy" id="2592333"/>
    <lineage>
        <taxon>Bacteria</taxon>
        <taxon>Bacillati</taxon>
        <taxon>Bacillota</taxon>
        <taxon>Clostridia</taxon>
        <taxon>Lachnospirales</taxon>
        <taxon>Lachnospiraceae</taxon>
        <taxon>Sellimonas</taxon>
    </lineage>
</organism>
<gene>
    <name evidence="2" type="ORF">FLB61_01865</name>
</gene>
<feature type="transmembrane region" description="Helical" evidence="1">
    <location>
        <begin position="41"/>
        <end position="66"/>
    </location>
</feature>
<keyword evidence="1" id="KW-0472">Membrane</keyword>
<sequence length="135" mass="15917">MINEEKIKLMNKMAMYEEKQGQEDFKISSYHKKDYTSFQTILTLIWVTIGYALIIGVLAVVFLDMILENLGLLMLAVIAAAILIVYIVLLISYGLFASRFYQKKHTRARGRVKKYTRMLTQLERYYGQERKKKYE</sequence>
<evidence type="ECO:0000313" key="3">
    <source>
        <dbReference type="Proteomes" id="UP000779049"/>
    </source>
</evidence>
<keyword evidence="3" id="KW-1185">Reference proteome</keyword>
<keyword evidence="1" id="KW-1133">Transmembrane helix</keyword>
<dbReference type="Proteomes" id="UP000779049">
    <property type="component" value="Unassembled WGS sequence"/>
</dbReference>
<dbReference type="EMBL" id="VIRV01000001">
    <property type="protein sequence ID" value="MBY0757858.1"/>
    <property type="molecule type" value="Genomic_DNA"/>
</dbReference>
<name>A0ABS7L491_9FIRM</name>
<protein>
    <submittedName>
        <fullName evidence="2">Uncharacterized protein</fullName>
    </submittedName>
</protein>
<accession>A0ABS7L491</accession>
<evidence type="ECO:0000313" key="2">
    <source>
        <dbReference type="EMBL" id="MBY0757858.1"/>
    </source>
</evidence>
<keyword evidence="1" id="KW-0812">Transmembrane</keyword>
<comment type="caution">
    <text evidence="2">The sequence shown here is derived from an EMBL/GenBank/DDBJ whole genome shotgun (WGS) entry which is preliminary data.</text>
</comment>